<keyword evidence="2" id="KW-1185">Reference proteome</keyword>
<accession>A0AAV4WEU3</accession>
<dbReference type="AlphaFoldDB" id="A0AAV4WEU3"/>
<proteinExistence type="predicted"/>
<sequence length="105" mass="12590">MWLMEEQIRQARQVSPCIGQSETNEPTIKGMSLCIMDDVRERVNNHRILPNDHQMNNNRILPNDHQMNNHRILPNDHEMNNHRILPNDHQMNNHRMIAESYHNDH</sequence>
<organism evidence="1 2">
    <name type="scientific">Caerostris darwini</name>
    <dbReference type="NCBI Taxonomy" id="1538125"/>
    <lineage>
        <taxon>Eukaryota</taxon>
        <taxon>Metazoa</taxon>
        <taxon>Ecdysozoa</taxon>
        <taxon>Arthropoda</taxon>
        <taxon>Chelicerata</taxon>
        <taxon>Arachnida</taxon>
        <taxon>Araneae</taxon>
        <taxon>Araneomorphae</taxon>
        <taxon>Entelegynae</taxon>
        <taxon>Araneoidea</taxon>
        <taxon>Araneidae</taxon>
        <taxon>Caerostris</taxon>
    </lineage>
</organism>
<evidence type="ECO:0000313" key="2">
    <source>
        <dbReference type="Proteomes" id="UP001054837"/>
    </source>
</evidence>
<dbReference type="Proteomes" id="UP001054837">
    <property type="component" value="Unassembled WGS sequence"/>
</dbReference>
<comment type="caution">
    <text evidence="1">The sequence shown here is derived from an EMBL/GenBank/DDBJ whole genome shotgun (WGS) entry which is preliminary data.</text>
</comment>
<gene>
    <name evidence="1" type="ORF">CDAR_368251</name>
</gene>
<name>A0AAV4WEU3_9ARAC</name>
<reference evidence="1 2" key="1">
    <citation type="submission" date="2021-06" db="EMBL/GenBank/DDBJ databases">
        <title>Caerostris darwini draft genome.</title>
        <authorList>
            <person name="Kono N."/>
            <person name="Arakawa K."/>
        </authorList>
    </citation>
    <scope>NUCLEOTIDE SEQUENCE [LARGE SCALE GENOMIC DNA]</scope>
</reference>
<protein>
    <submittedName>
        <fullName evidence="1">Uncharacterized protein</fullName>
    </submittedName>
</protein>
<evidence type="ECO:0000313" key="1">
    <source>
        <dbReference type="EMBL" id="GIY80739.1"/>
    </source>
</evidence>
<dbReference type="EMBL" id="BPLQ01014549">
    <property type="protein sequence ID" value="GIY80739.1"/>
    <property type="molecule type" value="Genomic_DNA"/>
</dbReference>